<protein>
    <submittedName>
        <fullName evidence="7">YihY/virulence factor BrkB family protein</fullName>
    </submittedName>
</protein>
<evidence type="ECO:0000313" key="7">
    <source>
        <dbReference type="EMBL" id="MEQ2510638.1"/>
    </source>
</evidence>
<evidence type="ECO:0000256" key="6">
    <source>
        <dbReference type="SAM" id="Phobius"/>
    </source>
</evidence>
<keyword evidence="5 6" id="KW-0472">Membrane</keyword>
<keyword evidence="3 6" id="KW-0812">Transmembrane</keyword>
<comment type="subcellular location">
    <subcellularLocation>
        <location evidence="1">Cell membrane</location>
        <topology evidence="1">Multi-pass membrane protein</topology>
    </subcellularLocation>
</comment>
<evidence type="ECO:0000256" key="3">
    <source>
        <dbReference type="ARBA" id="ARBA00022692"/>
    </source>
</evidence>
<dbReference type="Proteomes" id="UP001491552">
    <property type="component" value="Unassembled WGS sequence"/>
</dbReference>
<accession>A0ABV1G5F5</accession>
<feature type="transmembrane region" description="Helical" evidence="6">
    <location>
        <begin position="237"/>
        <end position="270"/>
    </location>
</feature>
<dbReference type="Pfam" id="PF03631">
    <property type="entry name" value="Virul_fac_BrkB"/>
    <property type="match status" value="1"/>
</dbReference>
<dbReference type="NCBIfam" id="TIGR00765">
    <property type="entry name" value="yihY_not_rbn"/>
    <property type="match status" value="1"/>
</dbReference>
<feature type="transmembrane region" description="Helical" evidence="6">
    <location>
        <begin position="177"/>
        <end position="197"/>
    </location>
</feature>
<dbReference type="PANTHER" id="PTHR30213:SF0">
    <property type="entry name" value="UPF0761 MEMBRANE PROTEIN YIHY"/>
    <property type="match status" value="1"/>
</dbReference>
<evidence type="ECO:0000313" key="8">
    <source>
        <dbReference type="Proteomes" id="UP001491552"/>
    </source>
</evidence>
<feature type="transmembrane region" description="Helical" evidence="6">
    <location>
        <begin position="90"/>
        <end position="109"/>
    </location>
</feature>
<feature type="transmembrane region" description="Helical" evidence="6">
    <location>
        <begin position="130"/>
        <end position="152"/>
    </location>
</feature>
<organism evidence="7 8">
    <name type="scientific">Faecousia intestinalis</name>
    <dbReference type="NCBI Taxonomy" id="3133167"/>
    <lineage>
        <taxon>Bacteria</taxon>
        <taxon>Bacillati</taxon>
        <taxon>Bacillota</taxon>
        <taxon>Clostridia</taxon>
        <taxon>Eubacteriales</taxon>
        <taxon>Oscillospiraceae</taxon>
        <taxon>Faecousia</taxon>
    </lineage>
</organism>
<dbReference type="PANTHER" id="PTHR30213">
    <property type="entry name" value="INNER MEMBRANE PROTEIN YHJD"/>
    <property type="match status" value="1"/>
</dbReference>
<sequence length="278" mass="30862">MKRMPDRLAAPVRFIRRIALFRVPLYAANASFYLVLSVFPAILLVLALLPHTGLTEAHLLSALHGVIPSVFEPALEWVIRDLGSNSSLTLIPVSAIMAIWSSSRGVYCIKTGLNAIYGERESRGYVYTRLVSVLYTVLLLAALLLTLVLHVFGSQLTAWIAGKHVPILRLLSRVLRFRGLVLFALLTLLFWAILCVFPNRRIPLLRALPGAAGASLGWLVFSSLFSVYVQHFGSYSVFYGSLAGIAMAMLWLYVCMSILFYGGVLNCLLFERRSQQGK</sequence>
<proteinExistence type="predicted"/>
<name>A0ABV1G5F5_9FIRM</name>
<feature type="transmembrane region" description="Helical" evidence="6">
    <location>
        <begin position="204"/>
        <end position="225"/>
    </location>
</feature>
<feature type="transmembrane region" description="Helical" evidence="6">
    <location>
        <begin position="23"/>
        <end position="49"/>
    </location>
</feature>
<reference evidence="7 8" key="1">
    <citation type="submission" date="2024-03" db="EMBL/GenBank/DDBJ databases">
        <title>Human intestinal bacterial collection.</title>
        <authorList>
            <person name="Pauvert C."/>
            <person name="Hitch T.C.A."/>
            <person name="Clavel T."/>
        </authorList>
    </citation>
    <scope>NUCLEOTIDE SEQUENCE [LARGE SCALE GENOMIC DNA]</scope>
    <source>
        <strain evidence="7 8">CLA-AA-H192</strain>
    </source>
</reference>
<keyword evidence="8" id="KW-1185">Reference proteome</keyword>
<dbReference type="RefSeq" id="WP_349135316.1">
    <property type="nucleotide sequence ID" value="NZ_JBBMFF010000175.1"/>
</dbReference>
<evidence type="ECO:0000256" key="1">
    <source>
        <dbReference type="ARBA" id="ARBA00004651"/>
    </source>
</evidence>
<comment type="caution">
    <text evidence="7">The sequence shown here is derived from an EMBL/GenBank/DDBJ whole genome shotgun (WGS) entry which is preliminary data.</text>
</comment>
<evidence type="ECO:0000256" key="2">
    <source>
        <dbReference type="ARBA" id="ARBA00022475"/>
    </source>
</evidence>
<evidence type="ECO:0000256" key="5">
    <source>
        <dbReference type="ARBA" id="ARBA00023136"/>
    </source>
</evidence>
<dbReference type="InterPro" id="IPR017039">
    <property type="entry name" value="Virul_fac_BrkB"/>
</dbReference>
<evidence type="ECO:0000256" key="4">
    <source>
        <dbReference type="ARBA" id="ARBA00022989"/>
    </source>
</evidence>
<dbReference type="PIRSF" id="PIRSF035875">
    <property type="entry name" value="RNase_BN"/>
    <property type="match status" value="1"/>
</dbReference>
<keyword evidence="2" id="KW-1003">Cell membrane</keyword>
<dbReference type="EMBL" id="JBBMFF010000175">
    <property type="protein sequence ID" value="MEQ2510638.1"/>
    <property type="molecule type" value="Genomic_DNA"/>
</dbReference>
<gene>
    <name evidence="7" type="ORF">WMO66_05155</name>
</gene>
<keyword evidence="4 6" id="KW-1133">Transmembrane helix</keyword>